<dbReference type="RefSeq" id="WP_098782364.1">
    <property type="nucleotide sequence ID" value="NZ_NULI01000033.1"/>
</dbReference>
<keyword evidence="1" id="KW-0946">Virion</keyword>
<name>A0A9X7GX83_BACCE</name>
<accession>A0A9X7GX83</accession>
<evidence type="ECO:0000313" key="1">
    <source>
        <dbReference type="EMBL" id="PGS81638.1"/>
    </source>
</evidence>
<keyword evidence="1" id="KW-0167">Capsid protein</keyword>
<organism evidence="1 2">
    <name type="scientific">Bacillus cereus</name>
    <dbReference type="NCBI Taxonomy" id="1396"/>
    <lineage>
        <taxon>Bacteria</taxon>
        <taxon>Bacillati</taxon>
        <taxon>Bacillota</taxon>
        <taxon>Bacilli</taxon>
        <taxon>Bacillales</taxon>
        <taxon>Bacillaceae</taxon>
        <taxon>Bacillus</taxon>
        <taxon>Bacillus cereus group</taxon>
    </lineage>
</organism>
<sequence>MAFTIFKPTLWSARLLANLDKNLVALNIVNCDYEGEISAYGDKVKINQFGNVTIKEYTGADIDAPEEVEGSQQELEIDQAKYFNFQVKDVDKAQANVNLVDGVMARASYAMAEVVDTDIFKIAALQAGIRQGDASAPIEITVNNAYDKLVELGVLLSTKNVPKANRKIVLPPWYFGFLARDVRFTKDLNILANGVAENATVGGFQLLESNNLLAEANGGAVHSIGVGMAVNPIQFANQVVETEAYRPEKNFSDAVKGLNVWGRKVTQADAVVDFVIVQSNPS</sequence>
<dbReference type="Proteomes" id="UP000224203">
    <property type="component" value="Unassembled WGS sequence"/>
</dbReference>
<gene>
    <name evidence="1" type="ORF">COC69_05770</name>
</gene>
<comment type="caution">
    <text evidence="1">The sequence shown here is derived from an EMBL/GenBank/DDBJ whole genome shotgun (WGS) entry which is preliminary data.</text>
</comment>
<dbReference type="EMBL" id="NULI01000033">
    <property type="protein sequence ID" value="PGS81638.1"/>
    <property type="molecule type" value="Genomic_DNA"/>
</dbReference>
<reference evidence="1 2" key="1">
    <citation type="submission" date="2017-09" db="EMBL/GenBank/DDBJ databases">
        <title>Large-scale bioinformatics analysis of Bacillus genomes uncovers conserved roles of natural products in bacterial physiology.</title>
        <authorList>
            <consortium name="Agbiome Team Llc"/>
            <person name="Bleich R.M."/>
            <person name="Grubbs K.J."/>
            <person name="Santa Maria K.C."/>
            <person name="Allen S.E."/>
            <person name="Farag S."/>
            <person name="Shank E.A."/>
            <person name="Bowers A."/>
        </authorList>
    </citation>
    <scope>NUCLEOTIDE SEQUENCE [LARGE SCALE GENOMIC DNA]</scope>
    <source>
        <strain evidence="1 2">AFS041711</strain>
    </source>
</reference>
<proteinExistence type="predicted"/>
<dbReference type="Pfam" id="PF25209">
    <property type="entry name" value="Phage_capsid_4"/>
    <property type="match status" value="1"/>
</dbReference>
<protein>
    <submittedName>
        <fullName evidence="1">P22 coat protein-protein 5 domain protein</fullName>
    </submittedName>
</protein>
<dbReference type="AlphaFoldDB" id="A0A9X7GX83"/>
<evidence type="ECO:0000313" key="2">
    <source>
        <dbReference type="Proteomes" id="UP000224203"/>
    </source>
</evidence>